<sequence length="614" mass="65387">MSARPGLSAASMTYGMAPPMHPHHLSHAADATSSLPPQSYAAHQQQQQQQQPQQQMSQYGASQMGSNFAYSQGFYGHPSQHHPNEVQSQQHASAYYSHPTSSPQMDPSAQMYAAHQMNHPDMMAGSQFQGHHPDLLAHQHGYAALQGAGIRPKRKQVKNACINCQKACKKCDEGRPCGRCVKYGLVDTCQDSARKERRRGIKRGPYKRRATTGSQPTNPALSVSGPMSYGRDGHISPSSRSDGMLAGTPGTESSFSSPAFGTQALAPRPPMPLQMPSNGWQPSNPSPIGDDRDGLRARYGQSMASNQQSYYGYEQDAAHHAYDRSSSAPATQPGSMLSPMGRFPNSSTPQSSTSQLPSLGSQASANSSYLGGVYGSGAGRMGGMSNGSTGSLLSPPLHSSASSTSFLSASSAPNGLAHHRLHSDSSLATLSSNGASSSTMSPRTPLNGPGSEPPLLSPSGNKMSGFAPPQPTVPTASGTFLQQDTSRPFPLKMPKPATRGRSGTGSSYLDQPQQQQQQGYYANNLAPINVKLPMQHHQQQQSQPQQQQQQQQQPPQFGRSSPYMAVQSLDDRRQFLSNTTPRMDLSPNAGMMPIKSERDVGAPPPAPAGSLGLA</sequence>
<feature type="compositionally biased region" description="Polar residues" evidence="8">
    <location>
        <begin position="424"/>
        <end position="444"/>
    </location>
</feature>
<reference evidence="11" key="1">
    <citation type="journal article" date="2013" name="Genome Announc.">
        <title>Genome sequence of the basidiomycetous yeast Pseudozyma antarctica T-34, a producer of the glycolipid biosurfactants mannosylerythritol lipids.</title>
        <authorList>
            <person name="Morita T."/>
            <person name="Koike H."/>
            <person name="Koyama Y."/>
            <person name="Hagiwara H."/>
            <person name="Ito E."/>
            <person name="Fukuoka T."/>
            <person name="Imura T."/>
            <person name="Machida M."/>
            <person name="Kitamoto D."/>
        </authorList>
    </citation>
    <scope>NUCLEOTIDE SEQUENCE [LARGE SCALE GENOMIC DNA]</scope>
    <source>
        <strain evidence="11">T-34</strain>
    </source>
</reference>
<evidence type="ECO:0000313" key="10">
    <source>
        <dbReference type="EMBL" id="GAC74007.1"/>
    </source>
</evidence>
<evidence type="ECO:0000256" key="1">
    <source>
        <dbReference type="ARBA" id="ARBA00022723"/>
    </source>
</evidence>
<feature type="region of interest" description="Disordered" evidence="8">
    <location>
        <begin position="14"/>
        <end position="107"/>
    </location>
</feature>
<evidence type="ECO:0000259" key="9">
    <source>
        <dbReference type="PROSITE" id="PS50048"/>
    </source>
</evidence>
<evidence type="ECO:0000256" key="8">
    <source>
        <dbReference type="SAM" id="MobiDB-lite"/>
    </source>
</evidence>
<dbReference type="CDD" id="cd00067">
    <property type="entry name" value="GAL4"/>
    <property type="match status" value="1"/>
</dbReference>
<protein>
    <recommendedName>
        <fullName evidence="7">Transcription activator of gluconeogenesis ERT1</fullName>
    </recommendedName>
</protein>
<feature type="domain" description="Zn(2)-C6 fungal-type" evidence="9">
    <location>
        <begin position="160"/>
        <end position="189"/>
    </location>
</feature>
<dbReference type="PANTHER" id="PTHR47659:SF7">
    <property type="entry name" value="FUNGAL TRANSCRIPTIONAL REGULATORY PROTEIN, N-TERMINAL DOMAIN-CONTAINING PROTEIN"/>
    <property type="match status" value="1"/>
</dbReference>
<dbReference type="InterPro" id="IPR050335">
    <property type="entry name" value="ERT1_acuK_gluconeogen_tf"/>
</dbReference>
<feature type="compositionally biased region" description="Low complexity" evidence="8">
    <location>
        <begin position="36"/>
        <end position="65"/>
    </location>
</feature>
<name>M9MF45_PSEA3</name>
<organism evidence="10 11">
    <name type="scientific">Pseudozyma antarctica (strain T-34)</name>
    <name type="common">Yeast</name>
    <name type="synonym">Candida antarctica</name>
    <dbReference type="NCBI Taxonomy" id="1151754"/>
    <lineage>
        <taxon>Eukaryota</taxon>
        <taxon>Fungi</taxon>
        <taxon>Dikarya</taxon>
        <taxon>Basidiomycota</taxon>
        <taxon>Ustilaginomycotina</taxon>
        <taxon>Ustilaginomycetes</taxon>
        <taxon>Ustilaginales</taxon>
        <taxon>Ustilaginaceae</taxon>
        <taxon>Moesziomyces</taxon>
    </lineage>
</organism>
<dbReference type="PROSITE" id="PS50048">
    <property type="entry name" value="ZN2_CY6_FUNGAL_2"/>
    <property type="match status" value="1"/>
</dbReference>
<feature type="compositionally biased region" description="Polar residues" evidence="8">
    <location>
        <begin position="85"/>
        <end position="107"/>
    </location>
</feature>
<keyword evidence="4" id="KW-0238">DNA-binding</keyword>
<feature type="compositionally biased region" description="Polar residues" evidence="8">
    <location>
        <begin position="250"/>
        <end position="260"/>
    </location>
</feature>
<evidence type="ECO:0000313" key="11">
    <source>
        <dbReference type="Proteomes" id="UP000011976"/>
    </source>
</evidence>
<dbReference type="EMBL" id="DF196775">
    <property type="protein sequence ID" value="GAC74007.1"/>
    <property type="molecule type" value="Genomic_DNA"/>
</dbReference>
<evidence type="ECO:0000256" key="6">
    <source>
        <dbReference type="ARBA" id="ARBA00023242"/>
    </source>
</evidence>
<dbReference type="AlphaFoldDB" id="M9MF45"/>
<evidence type="ECO:0000256" key="3">
    <source>
        <dbReference type="ARBA" id="ARBA00023015"/>
    </source>
</evidence>
<dbReference type="STRING" id="1151754.M9MF45"/>
<dbReference type="SMART" id="SM00066">
    <property type="entry name" value="GAL4"/>
    <property type="match status" value="1"/>
</dbReference>
<proteinExistence type="predicted"/>
<dbReference type="InterPro" id="IPR001138">
    <property type="entry name" value="Zn2Cys6_DnaBD"/>
</dbReference>
<evidence type="ECO:0000256" key="2">
    <source>
        <dbReference type="ARBA" id="ARBA00022833"/>
    </source>
</evidence>
<feature type="compositionally biased region" description="Polar residues" evidence="8">
    <location>
        <begin position="211"/>
        <end position="221"/>
    </location>
</feature>
<accession>M9MF45</accession>
<dbReference type="PANTHER" id="PTHR47659">
    <property type="entry name" value="ZN(II)2CYS6 TRANSCRIPTION FACTOR (EUROFUNG)-RELATED"/>
    <property type="match status" value="1"/>
</dbReference>
<keyword evidence="3" id="KW-0805">Transcription regulation</keyword>
<dbReference type="SUPFAM" id="SSF57701">
    <property type="entry name" value="Zn2/Cys6 DNA-binding domain"/>
    <property type="match status" value="1"/>
</dbReference>
<feature type="region of interest" description="Disordered" evidence="8">
    <location>
        <begin position="534"/>
        <end position="614"/>
    </location>
</feature>
<dbReference type="InterPro" id="IPR036864">
    <property type="entry name" value="Zn2-C6_fun-type_DNA-bd_sf"/>
</dbReference>
<keyword evidence="5" id="KW-0804">Transcription</keyword>
<feature type="region of interest" description="Disordered" evidence="8">
    <location>
        <begin position="386"/>
        <end position="516"/>
    </location>
</feature>
<feature type="region of interest" description="Disordered" evidence="8">
    <location>
        <begin position="193"/>
        <end position="295"/>
    </location>
</feature>
<evidence type="ECO:0000256" key="4">
    <source>
        <dbReference type="ARBA" id="ARBA00023125"/>
    </source>
</evidence>
<keyword evidence="6" id="KW-0539">Nucleus</keyword>
<dbReference type="OrthoDB" id="5575144at2759"/>
<feature type="compositionally biased region" description="Polar residues" evidence="8">
    <location>
        <begin position="473"/>
        <end position="486"/>
    </location>
</feature>
<evidence type="ECO:0000256" key="5">
    <source>
        <dbReference type="ARBA" id="ARBA00023163"/>
    </source>
</evidence>
<gene>
    <name evidence="10" type="ORF">PANT_9c00406</name>
</gene>
<feature type="compositionally biased region" description="Low complexity" evidence="8">
    <location>
        <begin position="386"/>
        <end position="411"/>
    </location>
</feature>
<dbReference type="Proteomes" id="UP000011976">
    <property type="component" value="Unassembled WGS sequence"/>
</dbReference>
<feature type="compositionally biased region" description="Low complexity" evidence="8">
    <location>
        <begin position="535"/>
        <end position="556"/>
    </location>
</feature>
<dbReference type="GO" id="GO:0008270">
    <property type="term" value="F:zinc ion binding"/>
    <property type="evidence" value="ECO:0007669"/>
    <property type="project" value="InterPro"/>
</dbReference>
<feature type="compositionally biased region" description="Low complexity" evidence="8">
    <location>
        <begin position="346"/>
        <end position="359"/>
    </location>
</feature>
<dbReference type="GO" id="GO:0000981">
    <property type="term" value="F:DNA-binding transcription factor activity, RNA polymerase II-specific"/>
    <property type="evidence" value="ECO:0007669"/>
    <property type="project" value="InterPro"/>
</dbReference>
<feature type="region of interest" description="Disordered" evidence="8">
    <location>
        <begin position="318"/>
        <end position="364"/>
    </location>
</feature>
<feature type="compositionally biased region" description="Basic residues" evidence="8">
    <location>
        <begin position="195"/>
        <end position="210"/>
    </location>
</feature>
<keyword evidence="1" id="KW-0479">Metal-binding</keyword>
<keyword evidence="2" id="KW-0862">Zinc</keyword>
<dbReference type="GO" id="GO:0003677">
    <property type="term" value="F:DNA binding"/>
    <property type="evidence" value="ECO:0007669"/>
    <property type="project" value="UniProtKB-KW"/>
</dbReference>
<feature type="compositionally biased region" description="Polar residues" evidence="8">
    <location>
        <begin position="324"/>
        <end position="335"/>
    </location>
</feature>
<evidence type="ECO:0000256" key="7">
    <source>
        <dbReference type="ARBA" id="ARBA00040903"/>
    </source>
</evidence>